<dbReference type="GeneID" id="26519039"/>
<name>A0A0B6VSL7_9CAUD</name>
<reference evidence="1 2" key="1">
    <citation type="submission" date="2015-02" db="EMBL/GenBank/DDBJ databases">
        <title>Complete genome sequences of Edwardsiella bacteriophages, PEi20 and PEi26.</title>
        <authorList>
            <person name="Yasuike M."/>
            <person name="Nishiki I."/>
            <person name="Iwasaki Y."/>
            <person name="Nakamura Y."/>
            <person name="Fujiwara A."/>
            <person name="Hassan E.S."/>
            <person name="Mahmoud M.M."/>
            <person name="Kawato Y."/>
            <person name="Nagai S."/>
            <person name="Kobayashi T."/>
            <person name="Ototake M."/>
            <person name="Nakai T."/>
        </authorList>
    </citation>
    <scope>NUCLEOTIDE SEQUENCE [LARGE SCALE GENOMIC DNA]</scope>
</reference>
<dbReference type="InterPro" id="IPR057968">
    <property type="entry name" value="T4_Y03C-like"/>
</dbReference>
<organism evidence="1 2">
    <name type="scientific">Edwardsiella phage PEi20</name>
    <dbReference type="NCBI Taxonomy" id="1608310"/>
    <lineage>
        <taxon>Viruses</taxon>
        <taxon>Duplodnaviria</taxon>
        <taxon>Heunggongvirae</taxon>
        <taxon>Uroviricota</taxon>
        <taxon>Caudoviricetes</taxon>
        <taxon>Pantevenvirales</taxon>
        <taxon>Straboviridae</taxon>
        <taxon>Tevenvirinae</taxon>
        <taxon>Kanagawavirus</taxon>
        <taxon>Kanagawavirus pei20</taxon>
    </lineage>
</organism>
<dbReference type="OrthoDB" id="19114at10239"/>
<keyword evidence="2" id="KW-1185">Reference proteome</keyword>
<dbReference type="KEGG" id="vg:26519039"/>
<evidence type="ECO:0000313" key="1">
    <source>
        <dbReference type="EMBL" id="BAQ22710.1"/>
    </source>
</evidence>
<evidence type="ECO:0000313" key="2">
    <source>
        <dbReference type="Proteomes" id="UP000204657"/>
    </source>
</evidence>
<accession>A0A0B6VSL7</accession>
<dbReference type="Proteomes" id="UP000204657">
    <property type="component" value="Segment"/>
</dbReference>
<protein>
    <submittedName>
        <fullName evidence="1">Uncharacterized protein</fullName>
    </submittedName>
</protein>
<dbReference type="RefSeq" id="YP_009190218.1">
    <property type="nucleotide sequence ID" value="NC_028683.1"/>
</dbReference>
<dbReference type="EMBL" id="AP014714">
    <property type="protein sequence ID" value="BAQ22710.1"/>
    <property type="molecule type" value="Genomic_DNA"/>
</dbReference>
<sequence length="85" mass="10087">MKYDVFMGSYMHEEHVCYVEHLDCTFYIKYNISAKFDDELNAEGYHVTTDMGIEFSFNAYPDDTPTYVLELAETLIKDEWYSENV</sequence>
<dbReference type="Pfam" id="PF25721">
    <property type="entry name" value="T4_Y03C"/>
    <property type="match status" value="1"/>
</dbReference>
<proteinExistence type="predicted"/>